<evidence type="ECO:0000313" key="1">
    <source>
        <dbReference type="EMBL" id="WGE07617.1"/>
    </source>
</evidence>
<gene>
    <name evidence="1" type="ORF">P5658_25200</name>
</gene>
<sequence>MMDEGTYNIDIVGFHGTSLESAQKIITEQNFTSGDIRNDHWLGQGAYFFREDPEQAKIWAKNKIKGSETAVIKTIVSLDNNSFLNLDTRSGLNYFNRYIKTEVKRKILEEKAEIELTTDDHSKIKHIYRCFFCNELPTNIKAIQRTFFVQSTLNEDETFKKMDVFVQGVQVCIRDLSVIDFTKTGINNVINMHTFRRRKKTKQKRKL</sequence>
<accession>A0AC61Z2X9</accession>
<name>A0AC61Z2X9_BACIU</name>
<dbReference type="Proteomes" id="UP001217185">
    <property type="component" value="Chromosome"/>
</dbReference>
<organism evidence="1 2">
    <name type="scientific">Bacillus subtilis</name>
    <dbReference type="NCBI Taxonomy" id="1423"/>
    <lineage>
        <taxon>Bacteria</taxon>
        <taxon>Bacillati</taxon>
        <taxon>Bacillota</taxon>
        <taxon>Bacilli</taxon>
        <taxon>Bacillales</taxon>
        <taxon>Bacillaceae</taxon>
        <taxon>Bacillus</taxon>
    </lineage>
</organism>
<reference evidence="1" key="1">
    <citation type="submission" date="2025-02" db="EMBL/GenBank/DDBJ databases">
        <title>Complete genome sequences of 52 Bacillus and Priestia strains isolated from West-African fermentations and 26 reference strains from the DSMZ collection.</title>
        <authorList>
            <person name="Wiedenbein E.S."/>
            <person name="Canoy T.S."/>
            <person name="Hui Y."/>
            <person name="Parkouda C."/>
            <person name="Dawende C."/>
            <person name="Ametefe E."/>
            <person name="Jespersen L."/>
            <person name="Nielsen D.S."/>
        </authorList>
    </citation>
    <scope>NUCLEOTIDE SEQUENCE</scope>
    <source>
        <strain evidence="1">PRO122</strain>
    </source>
</reference>
<evidence type="ECO:0000313" key="2">
    <source>
        <dbReference type="Proteomes" id="UP001217185"/>
    </source>
</evidence>
<protein>
    <submittedName>
        <fullName evidence="1">Uncharacterized protein</fullName>
    </submittedName>
</protein>
<proteinExistence type="predicted"/>
<dbReference type="EMBL" id="CP121756">
    <property type="protein sequence ID" value="WGE07617.1"/>
    <property type="molecule type" value="Genomic_DNA"/>
</dbReference>